<dbReference type="RefSeq" id="WP_304147145.1">
    <property type="nucleotide sequence ID" value="NZ_JAOAIE010000105.1"/>
</dbReference>
<name>A0A7V3E843_9BACT</name>
<gene>
    <name evidence="2" type="ORF">ENS31_13940</name>
</gene>
<feature type="signal peptide" evidence="1">
    <location>
        <begin position="1"/>
        <end position="19"/>
    </location>
</feature>
<organism evidence="2">
    <name type="scientific">Ignavibacterium album</name>
    <dbReference type="NCBI Taxonomy" id="591197"/>
    <lineage>
        <taxon>Bacteria</taxon>
        <taxon>Pseudomonadati</taxon>
        <taxon>Ignavibacteriota</taxon>
        <taxon>Ignavibacteria</taxon>
        <taxon>Ignavibacteriales</taxon>
        <taxon>Ignavibacteriaceae</taxon>
        <taxon>Ignavibacterium</taxon>
    </lineage>
</organism>
<comment type="caution">
    <text evidence="2">The sequence shown here is derived from an EMBL/GenBank/DDBJ whole genome shotgun (WGS) entry which is preliminary data.</text>
</comment>
<proteinExistence type="predicted"/>
<keyword evidence="1" id="KW-0732">Signal</keyword>
<accession>A0A7V3E843</accession>
<feature type="chain" id="PRO_5030623381" description="Outer membrane protein beta-barrel domain-containing protein" evidence="1">
    <location>
        <begin position="20"/>
        <end position="189"/>
    </location>
</feature>
<dbReference type="EMBL" id="DSUJ01000011">
    <property type="protein sequence ID" value="HFI92615.1"/>
    <property type="molecule type" value="Genomic_DNA"/>
</dbReference>
<sequence length="189" mass="20862">MKKFLIIVSLFFTAFQLIAQNDSYSEEKNEIKRFYVSLTSKAAALNGSWGLFGGMKAGINISEQLSLGLAGYGMIPNRLGGSYINRSGRDTLHFGYGGVDAEFDLSLSDKTKLTGSILLGAGRVDYENLSGSDYFFIMEPLVSIKYMFTRWFGLAYSGGYRFAAGVKYADFSDASFSGWSTDLSIIFKF</sequence>
<reference evidence="2" key="1">
    <citation type="journal article" date="2020" name="mSystems">
        <title>Genome- and Community-Level Interaction Insights into Carbon Utilization and Element Cycling Functions of Hydrothermarchaeota in Hydrothermal Sediment.</title>
        <authorList>
            <person name="Zhou Z."/>
            <person name="Liu Y."/>
            <person name="Xu W."/>
            <person name="Pan J."/>
            <person name="Luo Z.H."/>
            <person name="Li M."/>
        </authorList>
    </citation>
    <scope>NUCLEOTIDE SEQUENCE [LARGE SCALE GENOMIC DNA]</scope>
    <source>
        <strain evidence="2">SpSt-479</strain>
    </source>
</reference>
<evidence type="ECO:0000313" key="2">
    <source>
        <dbReference type="EMBL" id="HFI92615.1"/>
    </source>
</evidence>
<evidence type="ECO:0000256" key="1">
    <source>
        <dbReference type="SAM" id="SignalP"/>
    </source>
</evidence>
<evidence type="ECO:0008006" key="3">
    <source>
        <dbReference type="Google" id="ProtNLM"/>
    </source>
</evidence>
<dbReference type="AlphaFoldDB" id="A0A7V3E843"/>
<protein>
    <recommendedName>
        <fullName evidence="3">Outer membrane protein beta-barrel domain-containing protein</fullName>
    </recommendedName>
</protein>